<dbReference type="EMBL" id="SAUW01000005">
    <property type="protein sequence ID" value="RWR13242.1"/>
    <property type="molecule type" value="Genomic_DNA"/>
</dbReference>
<organism evidence="1 2">
    <name type="scientific">Paenirhodobacter populi</name>
    <dbReference type="NCBI Taxonomy" id="2306993"/>
    <lineage>
        <taxon>Bacteria</taxon>
        <taxon>Pseudomonadati</taxon>
        <taxon>Pseudomonadota</taxon>
        <taxon>Alphaproteobacteria</taxon>
        <taxon>Rhodobacterales</taxon>
        <taxon>Rhodobacter group</taxon>
        <taxon>Paenirhodobacter</taxon>
    </lineage>
</organism>
<reference evidence="1 2" key="2">
    <citation type="submission" date="2019-01" db="EMBL/GenBank/DDBJ databases">
        <authorList>
            <person name="Li Y."/>
        </authorList>
    </citation>
    <scope>NUCLEOTIDE SEQUENCE [LARGE SCALE GENOMIC DNA]</scope>
    <source>
        <strain evidence="1 2">2D-5</strain>
    </source>
</reference>
<reference evidence="1 2" key="1">
    <citation type="submission" date="2019-01" db="EMBL/GenBank/DDBJ databases">
        <title>Sinorhodobacter populi sp. nov. isolated from the symptomatic bark tissue of Populus euramericana canker.</title>
        <authorList>
            <person name="Xu G."/>
        </authorList>
    </citation>
    <scope>NUCLEOTIDE SEQUENCE [LARGE SCALE GENOMIC DNA]</scope>
    <source>
        <strain evidence="1 2">2D-5</strain>
    </source>
</reference>
<accession>A0A443IYM0</accession>
<keyword evidence="2" id="KW-1185">Reference proteome</keyword>
<dbReference type="Proteomes" id="UP000285710">
    <property type="component" value="Unassembled WGS sequence"/>
</dbReference>
<evidence type="ECO:0000313" key="1">
    <source>
        <dbReference type="EMBL" id="RWR13242.1"/>
    </source>
</evidence>
<protein>
    <submittedName>
        <fullName evidence="1">Uncharacterized protein</fullName>
    </submittedName>
</protein>
<evidence type="ECO:0000313" key="2">
    <source>
        <dbReference type="Proteomes" id="UP000285710"/>
    </source>
</evidence>
<sequence length="416" mass="44975">MEEALLREISDTYLLPFFSGASIVATALESSASEAQVAIKTTQSIAFKVNRSDLYRLVVRRDQPFASDSDPAREKRVVEAFVDVLERMSDELRGPLKDDLLSTFQRRVVAEATAEPGEGAKLLTVIDQLALWATRLYEGAPIASAIGIDPAVRGAKSLPLANIAKEDFFAVLSNGFDTMLTLSRHLNFTGHLVLDTTPSAEGFYPWRHSAIAAWTAAGTGRIAVVLNRLGEILIFRDAQLLFARRSGNWHFLTHGSIIRQMGVPKNEDIRKAIYETALDASFARSGACIGVIAAGRIKLAEDMIAATDWLSTGGSNKAKAIARIVNERKFHELDRTLRQELVAIDGATVIDHEGNVVAVGAILKMKGGSTSGGRTAAAKQLALLGLGVKISQDGGISGYRRDSKNPKVEKLAFAVM</sequence>
<comment type="caution">
    <text evidence="1">The sequence shown here is derived from an EMBL/GenBank/DDBJ whole genome shotgun (WGS) entry which is preliminary data.</text>
</comment>
<gene>
    <name evidence="1" type="ORF">D2T33_05855</name>
</gene>
<dbReference type="AlphaFoldDB" id="A0A443IYM0"/>
<proteinExistence type="predicted"/>
<name>A0A443IYM0_9RHOB</name>